<dbReference type="OrthoDB" id="6514649at2759"/>
<feature type="domain" description="RNase H type-1" evidence="1">
    <location>
        <begin position="42"/>
        <end position="95"/>
    </location>
</feature>
<dbReference type="Gene3D" id="3.30.420.10">
    <property type="entry name" value="Ribonuclease H-like superfamily/Ribonuclease H"/>
    <property type="match status" value="1"/>
</dbReference>
<accession>A0A4Y2G9Y9</accession>
<dbReference type="SUPFAM" id="SSF53098">
    <property type="entry name" value="Ribonuclease H-like"/>
    <property type="match status" value="1"/>
</dbReference>
<protein>
    <recommendedName>
        <fullName evidence="1">RNase H type-1 domain-containing protein</fullName>
    </recommendedName>
</protein>
<dbReference type="InterPro" id="IPR002156">
    <property type="entry name" value="RNaseH_domain"/>
</dbReference>
<evidence type="ECO:0000313" key="2">
    <source>
        <dbReference type="EMBL" id="GBM49418.1"/>
    </source>
</evidence>
<dbReference type="InterPro" id="IPR012337">
    <property type="entry name" value="RNaseH-like_sf"/>
</dbReference>
<dbReference type="InterPro" id="IPR036397">
    <property type="entry name" value="RNaseH_sf"/>
</dbReference>
<evidence type="ECO:0000259" key="1">
    <source>
        <dbReference type="Pfam" id="PF00075"/>
    </source>
</evidence>
<dbReference type="Pfam" id="PF00075">
    <property type="entry name" value="RNase_H"/>
    <property type="match status" value="1"/>
</dbReference>
<dbReference type="Proteomes" id="UP000499080">
    <property type="component" value="Unassembled WGS sequence"/>
</dbReference>
<evidence type="ECO:0000313" key="3">
    <source>
        <dbReference type="Proteomes" id="UP000499080"/>
    </source>
</evidence>
<comment type="caution">
    <text evidence="2">The sequence shown here is derived from an EMBL/GenBank/DDBJ whole genome shotgun (WGS) entry which is preliminary data.</text>
</comment>
<dbReference type="AlphaFoldDB" id="A0A4Y2G9Y9"/>
<reference evidence="2 3" key="1">
    <citation type="journal article" date="2019" name="Sci. Rep.">
        <title>Orb-weaving spider Araneus ventricosus genome elucidates the spidroin gene catalogue.</title>
        <authorList>
            <person name="Kono N."/>
            <person name="Nakamura H."/>
            <person name="Ohtoshi R."/>
            <person name="Moran D.A.P."/>
            <person name="Shinohara A."/>
            <person name="Yoshida Y."/>
            <person name="Fujiwara M."/>
            <person name="Mori M."/>
            <person name="Tomita M."/>
            <person name="Arakawa K."/>
        </authorList>
    </citation>
    <scope>NUCLEOTIDE SEQUENCE [LARGE SCALE GENOMIC DNA]</scope>
</reference>
<keyword evidence="3" id="KW-1185">Reference proteome</keyword>
<dbReference type="EMBL" id="BGPR01098499">
    <property type="protein sequence ID" value="GBM49418.1"/>
    <property type="molecule type" value="Genomic_DNA"/>
</dbReference>
<gene>
    <name evidence="2" type="ORF">AVEN_149564_1</name>
</gene>
<proteinExistence type="predicted"/>
<dbReference type="GO" id="GO:0004523">
    <property type="term" value="F:RNA-DNA hybrid ribonuclease activity"/>
    <property type="evidence" value="ECO:0007669"/>
    <property type="project" value="InterPro"/>
</dbReference>
<name>A0A4Y2G9Y9_ARAVE</name>
<sequence>MVGKIPRLQYSFPGGTSGLETRNRPCNSLLHQPITILMDNQESVQAADNPRSVNTTAREICKNLITNKHIHISWIKAHVCYDGNEEEDRLAKEAVESGRDPLSIKAPISFLKSQSSRKKLWRTGSQTGKMKIRGGLHI</sequence>
<organism evidence="2 3">
    <name type="scientific">Araneus ventricosus</name>
    <name type="common">Orbweaver spider</name>
    <name type="synonym">Epeira ventricosa</name>
    <dbReference type="NCBI Taxonomy" id="182803"/>
    <lineage>
        <taxon>Eukaryota</taxon>
        <taxon>Metazoa</taxon>
        <taxon>Ecdysozoa</taxon>
        <taxon>Arthropoda</taxon>
        <taxon>Chelicerata</taxon>
        <taxon>Arachnida</taxon>
        <taxon>Araneae</taxon>
        <taxon>Araneomorphae</taxon>
        <taxon>Entelegynae</taxon>
        <taxon>Araneoidea</taxon>
        <taxon>Araneidae</taxon>
        <taxon>Araneus</taxon>
    </lineage>
</organism>
<dbReference type="GO" id="GO:0003676">
    <property type="term" value="F:nucleic acid binding"/>
    <property type="evidence" value="ECO:0007669"/>
    <property type="project" value="InterPro"/>
</dbReference>